<dbReference type="InterPro" id="IPR000056">
    <property type="entry name" value="Ribul_P_3_epim-like"/>
</dbReference>
<dbReference type="InterPro" id="IPR011060">
    <property type="entry name" value="RibuloseP-bd_barrel"/>
</dbReference>
<proteinExistence type="predicted"/>
<evidence type="ECO:0000313" key="4">
    <source>
        <dbReference type="Proteomes" id="UP000247485"/>
    </source>
</evidence>
<protein>
    <submittedName>
        <fullName evidence="3">Ribulose-phosphate 3-epimerase</fullName>
    </submittedName>
</protein>
<dbReference type="CDD" id="cd00429">
    <property type="entry name" value="RPE"/>
    <property type="match status" value="1"/>
</dbReference>
<evidence type="ECO:0000256" key="1">
    <source>
        <dbReference type="ARBA" id="ARBA00022723"/>
    </source>
</evidence>
<evidence type="ECO:0000313" key="3">
    <source>
        <dbReference type="EMBL" id="PXW39544.1"/>
    </source>
</evidence>
<dbReference type="Gene3D" id="3.20.20.70">
    <property type="entry name" value="Aldolase class I"/>
    <property type="match status" value="1"/>
</dbReference>
<dbReference type="InterPro" id="IPR013785">
    <property type="entry name" value="Aldolase_TIM"/>
</dbReference>
<dbReference type="GO" id="GO:0046872">
    <property type="term" value="F:metal ion binding"/>
    <property type="evidence" value="ECO:0007669"/>
    <property type="project" value="UniProtKB-KW"/>
</dbReference>
<keyword evidence="1" id="KW-0479">Metal-binding</keyword>
<dbReference type="GO" id="GO:0005975">
    <property type="term" value="P:carbohydrate metabolic process"/>
    <property type="evidence" value="ECO:0007669"/>
    <property type="project" value="InterPro"/>
</dbReference>
<reference evidence="3 4" key="1">
    <citation type="submission" date="2018-05" db="EMBL/GenBank/DDBJ databases">
        <title>Freshwater and sediment microbial communities from various areas in North America, analyzing microbe dynamics in response to fracking.</title>
        <authorList>
            <person name="Lamendella R."/>
        </authorList>
    </citation>
    <scope>NUCLEOTIDE SEQUENCE [LARGE SCALE GENOMIC DNA]</scope>
    <source>
        <strain evidence="3 4">67</strain>
    </source>
</reference>
<gene>
    <name evidence="3" type="ORF">DET57_11929</name>
</gene>
<accession>A0A318FH52</accession>
<comment type="caution">
    <text evidence="3">The sequence shown here is derived from an EMBL/GenBank/DDBJ whole genome shotgun (WGS) entry which is preliminary data.</text>
</comment>
<dbReference type="Pfam" id="PF00834">
    <property type="entry name" value="Ribul_P_3_epim"/>
    <property type="match status" value="1"/>
</dbReference>
<dbReference type="PANTHER" id="PTHR11749">
    <property type="entry name" value="RIBULOSE-5-PHOSPHATE-3-EPIMERASE"/>
    <property type="match status" value="1"/>
</dbReference>
<dbReference type="RefSeq" id="WP_110276316.1">
    <property type="nucleotide sequence ID" value="NZ_QJJG01000019.1"/>
</dbReference>
<dbReference type="GO" id="GO:0016857">
    <property type="term" value="F:racemase and epimerase activity, acting on carbohydrates and derivatives"/>
    <property type="evidence" value="ECO:0007669"/>
    <property type="project" value="InterPro"/>
</dbReference>
<dbReference type="SUPFAM" id="SSF51366">
    <property type="entry name" value="Ribulose-phoshate binding barrel"/>
    <property type="match status" value="1"/>
</dbReference>
<keyword evidence="2" id="KW-0413">Isomerase</keyword>
<organism evidence="3 4">
    <name type="scientific">Klebsiella oxytoca</name>
    <dbReference type="NCBI Taxonomy" id="571"/>
    <lineage>
        <taxon>Bacteria</taxon>
        <taxon>Pseudomonadati</taxon>
        <taxon>Pseudomonadota</taxon>
        <taxon>Gammaproteobacteria</taxon>
        <taxon>Enterobacterales</taxon>
        <taxon>Enterobacteriaceae</taxon>
        <taxon>Klebsiella/Raoultella group</taxon>
        <taxon>Klebsiella</taxon>
    </lineage>
</organism>
<evidence type="ECO:0000256" key="2">
    <source>
        <dbReference type="ARBA" id="ARBA00023235"/>
    </source>
</evidence>
<sequence length="231" mass="25375">MKRKILLSPSVMCADLLDLKTSVKALEEAQIDALHIDIIDGVFSPAMPLGLDTIKRLRDITTLDFDVHIMARDNEFFVQKILEIGVQQISFHYETALHTDRLVNLIKGRGVKAGLALNPATSLAACDFLLPELDNVLLMLINPGYADNPDEQQVSYAATKVQQLAERLKSLTTPPRIQVDGRVSFATIPQLIAAGADNLVLGSTSLYRKGHSLLENRQALRNLIQQSGGHA</sequence>
<dbReference type="AlphaFoldDB" id="A0A318FH52"/>
<dbReference type="EMBL" id="QJJG01000019">
    <property type="protein sequence ID" value="PXW39544.1"/>
    <property type="molecule type" value="Genomic_DNA"/>
</dbReference>
<name>A0A318FH52_KLEOX</name>
<dbReference type="Proteomes" id="UP000247485">
    <property type="component" value="Unassembled WGS sequence"/>
</dbReference>